<dbReference type="PANTHER" id="PTHR11070:SF48">
    <property type="entry name" value="ATP-DEPENDENT HELICASE_NUCLEASE SUBUNIT A"/>
    <property type="match status" value="1"/>
</dbReference>
<dbReference type="InterPro" id="IPR027417">
    <property type="entry name" value="P-loop_NTPase"/>
</dbReference>
<dbReference type="Pfam" id="PF13361">
    <property type="entry name" value="UvrD_C"/>
    <property type="match status" value="1"/>
</dbReference>
<evidence type="ECO:0000256" key="5">
    <source>
        <dbReference type="ARBA" id="ARBA00022806"/>
    </source>
</evidence>
<comment type="catalytic activity">
    <reaction evidence="11 13">
        <text>Couples ATP hydrolysis with the unwinding of duplex DNA by translocating in the 3'-5' direction.</text>
        <dbReference type="EC" id="5.6.2.4"/>
    </reaction>
</comment>
<dbReference type="Proteomes" id="UP000321662">
    <property type="component" value="Unassembled WGS sequence"/>
</dbReference>
<dbReference type="AlphaFoldDB" id="A0A511AR42"/>
<keyword evidence="3 13" id="KW-0227">DNA damage</keyword>
<dbReference type="GO" id="GO:0000724">
    <property type="term" value="P:double-strand break repair via homologous recombination"/>
    <property type="evidence" value="ECO:0007669"/>
    <property type="project" value="UniProtKB-UniRule"/>
</dbReference>
<dbReference type="PROSITE" id="PS51217">
    <property type="entry name" value="UVRD_HELICASE_CTER"/>
    <property type="match status" value="1"/>
</dbReference>
<dbReference type="EC" id="3.1.-.-" evidence="13"/>
<dbReference type="Pfam" id="PF00580">
    <property type="entry name" value="UvrD-helicase"/>
    <property type="match status" value="1"/>
</dbReference>
<organism evidence="17 18">
    <name type="scientific">Alkalibacterium kapii</name>
    <dbReference type="NCBI Taxonomy" id="426704"/>
    <lineage>
        <taxon>Bacteria</taxon>
        <taxon>Bacillati</taxon>
        <taxon>Bacillota</taxon>
        <taxon>Bacilli</taxon>
        <taxon>Lactobacillales</taxon>
        <taxon>Carnobacteriaceae</taxon>
        <taxon>Alkalibacterium</taxon>
    </lineage>
</organism>
<dbReference type="InterPro" id="IPR038726">
    <property type="entry name" value="PDDEXK_AddAB-type"/>
</dbReference>
<evidence type="ECO:0000256" key="3">
    <source>
        <dbReference type="ARBA" id="ARBA00022763"/>
    </source>
</evidence>
<keyword evidence="9 13" id="KW-0234">DNA repair</keyword>
<dbReference type="GO" id="GO:0016887">
    <property type="term" value="F:ATP hydrolysis activity"/>
    <property type="evidence" value="ECO:0007669"/>
    <property type="project" value="RHEA"/>
</dbReference>
<evidence type="ECO:0000256" key="14">
    <source>
        <dbReference type="PROSITE-ProRule" id="PRU00560"/>
    </source>
</evidence>
<dbReference type="InterPro" id="IPR000212">
    <property type="entry name" value="DNA_helicase_UvrD/REP"/>
</dbReference>
<evidence type="ECO:0000256" key="10">
    <source>
        <dbReference type="ARBA" id="ARBA00023235"/>
    </source>
</evidence>
<dbReference type="InterPro" id="IPR011335">
    <property type="entry name" value="Restrct_endonuc-II-like"/>
</dbReference>
<keyword evidence="8 13" id="KW-0238">DNA-binding</keyword>
<dbReference type="InterPro" id="IPR011604">
    <property type="entry name" value="PDDEXK-like_dom_sf"/>
</dbReference>
<evidence type="ECO:0000256" key="4">
    <source>
        <dbReference type="ARBA" id="ARBA00022801"/>
    </source>
</evidence>
<keyword evidence="2 13" id="KW-0547">Nucleotide-binding</keyword>
<dbReference type="InterPro" id="IPR014152">
    <property type="entry name" value="AddA"/>
</dbReference>
<dbReference type="GO" id="GO:0005524">
    <property type="term" value="F:ATP binding"/>
    <property type="evidence" value="ECO:0007669"/>
    <property type="project" value="UniProtKB-UniRule"/>
</dbReference>
<dbReference type="EMBL" id="BJUY01000002">
    <property type="protein sequence ID" value="GEK90670.1"/>
    <property type="molecule type" value="Genomic_DNA"/>
</dbReference>
<feature type="domain" description="UvrD-like helicase ATP-binding" evidence="15">
    <location>
        <begin position="11"/>
        <end position="486"/>
    </location>
</feature>
<dbReference type="CDD" id="cd17932">
    <property type="entry name" value="DEXQc_UvrD"/>
    <property type="match status" value="1"/>
</dbReference>
<evidence type="ECO:0000259" key="15">
    <source>
        <dbReference type="PROSITE" id="PS51198"/>
    </source>
</evidence>
<keyword evidence="6 13" id="KW-0269">Exonuclease</keyword>
<dbReference type="GO" id="GO:0008408">
    <property type="term" value="F:3'-5' exonuclease activity"/>
    <property type="evidence" value="ECO:0007669"/>
    <property type="project" value="UniProtKB-UniRule"/>
</dbReference>
<evidence type="ECO:0000256" key="1">
    <source>
        <dbReference type="ARBA" id="ARBA00022722"/>
    </source>
</evidence>
<proteinExistence type="inferred from homology"/>
<keyword evidence="5 13" id="KW-0347">Helicase</keyword>
<dbReference type="InterPro" id="IPR014016">
    <property type="entry name" value="UvrD-like_ATP-bd"/>
</dbReference>
<dbReference type="Pfam" id="PF12705">
    <property type="entry name" value="PDDEXK_1"/>
    <property type="match status" value="1"/>
</dbReference>
<dbReference type="NCBIfam" id="TIGR02785">
    <property type="entry name" value="addA_Gpos"/>
    <property type="match status" value="1"/>
</dbReference>
<accession>A0A511AR42</accession>
<dbReference type="Gene3D" id="3.90.320.10">
    <property type="match status" value="1"/>
</dbReference>
<reference evidence="17 18" key="1">
    <citation type="submission" date="2019-07" db="EMBL/GenBank/DDBJ databases">
        <title>Whole genome shotgun sequence of Alkalibacterium kapii NBRC 103247.</title>
        <authorList>
            <person name="Hosoyama A."/>
            <person name="Uohara A."/>
            <person name="Ohji S."/>
            <person name="Ichikawa N."/>
        </authorList>
    </citation>
    <scope>NUCLEOTIDE SEQUENCE [LARGE SCALE GENOMIC DNA]</scope>
    <source>
        <strain evidence="17 18">NBRC 103247</strain>
    </source>
</reference>
<evidence type="ECO:0000256" key="2">
    <source>
        <dbReference type="ARBA" id="ARBA00022741"/>
    </source>
</evidence>
<sequence>MKKIPKKPVDTQFTDHQWQAIHDEGKNLLVSASAGSGKTTVLVQRVIEKIKKQTDIDQLLVVTYTNAAAREMKQRIQYAIQKEINEIKDPKQKQHLIRQIPKLGQADISTLHSFCLKVIRRYYYLIDFDPVFRLLTDDTEIALMKEDIWDELREELYGNEDKLFEELAAAYSSDKNDDGLTDLILSLYEFSRANPDPLKWLSELSRMYMVENNDLGQSFVFQELIKGQITGSLSNVKELLIDAIDMAEGEDELNKTLEILHEDLSHISHLEELVYSNQLQEAYTLIDNFSHRRWYAPNKKDTPGMVKEIGKDMKVFRDKAKDFYTAMVNDVFAYSPLEQLENMSRVRVLVEEMARVTTLFYKRYQTHKADQKVIDFNDLEHLTLKILTEQTKSENTASEAARHYRHQFKEVMIDEYQDINQIQEEILKWVTQPDAKNGNQFMVGDVKQSIYSFRLADPGLFIDKYERYASKETGERIILAENFRSRHDVLSFTNFVFDQLMDKEVGDLTYDASAKLINGFTAFPDSADYETEILIYESEEEEPEEDQEDEPEALSTSFKIDTKTKGELYMVANKILKMLAEGYKIYDKKAGVMRHLELRDIVLLTPTKKDNLDIQDIFKGLGIPTAVKDTQNYFQTTEITIMMSILKIIDNPQQDIPLVAVLRSPILGLDEVELTRIRIIDKQSSFFDALKKFAAKDDWEDMKNIELQAKVQKFLVKLENWRKESRRQSLIDLIWTIFEDTGFLHYVGGMSSGRQRKANLHALYERAAAYEKTSFKGLFQFIRFIEKMQKKDKDLAEPQAISDNENAVRVMTIHASKGLEFPVVFILDMAKQFNVRDAQGATVFDEEYGVGAEFRDLDTREKKTTLPEKALKYKKKTKLLSEQMRVLYVALTRAEQKLILVGSYKNEETALERWGLVGGHPKHVLPADMRLGARGFMDWIGFSIIRHQLMDDLRTITVENKDINQYDTSFAVHFYSQDELEEALLLHQKSETSDWYPKLKQGTIKVQGDDEIRQAVSEAIMLMNKPYTYQIATQTTSYQSVSEIKRLFEEPDDGQMVKIDVTKPRQVNRYVQDRLSRPSFIQEDLKPTPAEVGQATHLVLQTLDISDTPTSTSVHSVIDRLVHENVFTEALAELIRVEEILSFFKTTFGNFIISHFKEMKREVPFSLLMEAKDIFNDMEELDDHVLIHGIIDGYIEQEEGIILFDYKTDRVAHLGQMAGEEMLRKYRGQLNLYKKALESILKKPVKESHLVLLDISETVQVS</sequence>
<dbReference type="SUPFAM" id="SSF52540">
    <property type="entry name" value="P-loop containing nucleoside triphosphate hydrolases"/>
    <property type="match status" value="1"/>
</dbReference>
<evidence type="ECO:0000256" key="11">
    <source>
        <dbReference type="ARBA" id="ARBA00034617"/>
    </source>
</evidence>
<evidence type="ECO:0000256" key="8">
    <source>
        <dbReference type="ARBA" id="ARBA00023125"/>
    </source>
</evidence>
<dbReference type="GO" id="GO:0003690">
    <property type="term" value="F:double-stranded DNA binding"/>
    <property type="evidence" value="ECO:0007669"/>
    <property type="project" value="UniProtKB-UniRule"/>
</dbReference>
<comment type="caution">
    <text evidence="17">The sequence shown here is derived from an EMBL/GenBank/DDBJ whole genome shotgun (WGS) entry which is preliminary data.</text>
</comment>
<evidence type="ECO:0000313" key="17">
    <source>
        <dbReference type="EMBL" id="GEK90670.1"/>
    </source>
</evidence>
<comment type="cofactor">
    <cofactor evidence="13">
        <name>Mg(2+)</name>
        <dbReference type="ChEBI" id="CHEBI:18420"/>
    </cofactor>
</comment>
<dbReference type="PANTHER" id="PTHR11070">
    <property type="entry name" value="UVRD / RECB / PCRA DNA HELICASE FAMILY MEMBER"/>
    <property type="match status" value="1"/>
</dbReference>
<dbReference type="OrthoDB" id="9810135at2"/>
<evidence type="ECO:0000313" key="18">
    <source>
        <dbReference type="Proteomes" id="UP000321662"/>
    </source>
</evidence>
<comment type="similarity">
    <text evidence="13">Belongs to the helicase family. AddA subfamily.</text>
</comment>
<keyword evidence="1 13" id="KW-0540">Nuclease</keyword>
<dbReference type="PROSITE" id="PS51198">
    <property type="entry name" value="UVRD_HELICASE_ATP_BIND"/>
    <property type="match status" value="1"/>
</dbReference>
<evidence type="ECO:0000256" key="9">
    <source>
        <dbReference type="ARBA" id="ARBA00023204"/>
    </source>
</evidence>
<feature type="domain" description="UvrD-like helicase C-terminal" evidence="16">
    <location>
        <begin position="521"/>
        <end position="818"/>
    </location>
</feature>
<gene>
    <name evidence="13 17" type="primary">addA</name>
    <name evidence="17" type="ORF">AKA01nite_02920</name>
</gene>
<evidence type="ECO:0000259" key="16">
    <source>
        <dbReference type="PROSITE" id="PS51217"/>
    </source>
</evidence>
<dbReference type="GO" id="GO:0043138">
    <property type="term" value="F:3'-5' DNA helicase activity"/>
    <property type="evidence" value="ECO:0007669"/>
    <property type="project" value="UniProtKB-UniRule"/>
</dbReference>
<evidence type="ECO:0000256" key="13">
    <source>
        <dbReference type="HAMAP-Rule" id="MF_01451"/>
    </source>
</evidence>
<comment type="catalytic activity">
    <reaction evidence="12 13">
        <text>ATP + H2O = ADP + phosphate + H(+)</text>
        <dbReference type="Rhea" id="RHEA:13065"/>
        <dbReference type="ChEBI" id="CHEBI:15377"/>
        <dbReference type="ChEBI" id="CHEBI:15378"/>
        <dbReference type="ChEBI" id="CHEBI:30616"/>
        <dbReference type="ChEBI" id="CHEBI:43474"/>
        <dbReference type="ChEBI" id="CHEBI:456216"/>
        <dbReference type="EC" id="5.6.2.4"/>
    </reaction>
</comment>
<dbReference type="GO" id="GO:0005829">
    <property type="term" value="C:cytosol"/>
    <property type="evidence" value="ECO:0007669"/>
    <property type="project" value="TreeGrafter"/>
</dbReference>
<dbReference type="SUPFAM" id="SSF52980">
    <property type="entry name" value="Restriction endonuclease-like"/>
    <property type="match status" value="1"/>
</dbReference>
<dbReference type="GO" id="GO:0033202">
    <property type="term" value="C:DNA helicase complex"/>
    <property type="evidence" value="ECO:0007669"/>
    <property type="project" value="TreeGrafter"/>
</dbReference>
<keyword evidence="7 13" id="KW-0067">ATP-binding</keyword>
<evidence type="ECO:0000256" key="7">
    <source>
        <dbReference type="ARBA" id="ARBA00022840"/>
    </source>
</evidence>
<protein>
    <recommendedName>
        <fullName evidence="13">ATP-dependent helicase/nuclease subunit A</fullName>
        <ecNumber evidence="13">3.1.-.-</ecNumber>
        <ecNumber evidence="13">5.6.2.4</ecNumber>
    </recommendedName>
    <alternativeName>
        <fullName evidence="13">ATP-dependent helicase/nuclease AddA</fullName>
    </alternativeName>
    <alternativeName>
        <fullName evidence="13">DNA 3'-5' helicase AddA</fullName>
    </alternativeName>
</protein>
<dbReference type="Gene3D" id="3.40.50.300">
    <property type="entry name" value="P-loop containing nucleotide triphosphate hydrolases"/>
    <property type="match status" value="4"/>
</dbReference>
<comment type="subunit">
    <text evidence="13">Heterodimer of AddA and AddB/RexB.</text>
</comment>
<keyword evidence="4 13" id="KW-0378">Hydrolase</keyword>
<keyword evidence="10 13" id="KW-0413">Isomerase</keyword>
<dbReference type="EC" id="5.6.2.4" evidence="13"/>
<dbReference type="InterPro" id="IPR014017">
    <property type="entry name" value="DNA_helicase_UvrD-like_C"/>
</dbReference>
<feature type="binding site" evidence="14">
    <location>
        <begin position="32"/>
        <end position="39"/>
    </location>
    <ligand>
        <name>ATP</name>
        <dbReference type="ChEBI" id="CHEBI:30616"/>
    </ligand>
</feature>
<dbReference type="HAMAP" id="MF_01451">
    <property type="entry name" value="AddA"/>
    <property type="match status" value="1"/>
</dbReference>
<keyword evidence="18" id="KW-1185">Reference proteome</keyword>
<dbReference type="RefSeq" id="WP_146923077.1">
    <property type="nucleotide sequence ID" value="NZ_BJUY01000002.1"/>
</dbReference>
<comment type="function">
    <text evidence="13">The heterodimer acts as both an ATP-dependent DNA helicase and an ATP-dependent, dual-direction single-stranded exonuclease. Recognizes the chi site generating a DNA molecule suitable for the initiation of homologous recombination. The AddA nuclease domain is required for chi fragment generation; this subunit has the helicase and 3' -&gt; 5' nuclease activities.</text>
</comment>
<evidence type="ECO:0000256" key="6">
    <source>
        <dbReference type="ARBA" id="ARBA00022839"/>
    </source>
</evidence>
<evidence type="ECO:0000256" key="12">
    <source>
        <dbReference type="ARBA" id="ARBA00048988"/>
    </source>
</evidence>
<name>A0A511AR42_9LACT</name>